<evidence type="ECO:0000256" key="1">
    <source>
        <dbReference type="SAM" id="MobiDB-lite"/>
    </source>
</evidence>
<proteinExistence type="predicted"/>
<protein>
    <submittedName>
        <fullName evidence="2">Uncharacterized protein</fullName>
    </submittedName>
</protein>
<dbReference type="AlphaFoldDB" id="A0A3M7MJ82"/>
<evidence type="ECO:0000313" key="2">
    <source>
        <dbReference type="EMBL" id="RMZ74540.1"/>
    </source>
</evidence>
<feature type="compositionally biased region" description="Basic and acidic residues" evidence="1">
    <location>
        <begin position="1"/>
        <end position="12"/>
    </location>
</feature>
<name>A0A3M7MJ82_9PLEO</name>
<feature type="region of interest" description="Disordered" evidence="1">
    <location>
        <begin position="1"/>
        <end position="29"/>
    </location>
</feature>
<accession>A0A3M7MJ82</accession>
<reference evidence="2 3" key="1">
    <citation type="journal article" date="2014" name="PLoS ONE">
        <title>De novo Genome Assembly of the Fungal Plant Pathogen Pyrenophora semeniperda.</title>
        <authorList>
            <person name="Soliai M.M."/>
            <person name="Meyer S.E."/>
            <person name="Udall J.A."/>
            <person name="Elzinga D.E."/>
            <person name="Hermansen R.A."/>
            <person name="Bodily P.M."/>
            <person name="Hart A.A."/>
            <person name="Coleman C.E."/>
        </authorList>
    </citation>
    <scope>NUCLEOTIDE SEQUENCE [LARGE SCALE GENOMIC DNA]</scope>
    <source>
        <strain evidence="2 3">CCB06</strain>
        <tissue evidence="2">Mycelium</tissue>
    </source>
</reference>
<dbReference type="Proteomes" id="UP000265663">
    <property type="component" value="Unassembled WGS sequence"/>
</dbReference>
<gene>
    <name evidence="2" type="ORF">GMOD_00003591</name>
</gene>
<keyword evidence="3" id="KW-1185">Reference proteome</keyword>
<evidence type="ECO:0000313" key="3">
    <source>
        <dbReference type="Proteomes" id="UP000265663"/>
    </source>
</evidence>
<organism evidence="2 3">
    <name type="scientific">Pyrenophora seminiperda CCB06</name>
    <dbReference type="NCBI Taxonomy" id="1302712"/>
    <lineage>
        <taxon>Eukaryota</taxon>
        <taxon>Fungi</taxon>
        <taxon>Dikarya</taxon>
        <taxon>Ascomycota</taxon>
        <taxon>Pezizomycotina</taxon>
        <taxon>Dothideomycetes</taxon>
        <taxon>Pleosporomycetidae</taxon>
        <taxon>Pleosporales</taxon>
        <taxon>Pleosporineae</taxon>
        <taxon>Pleosporaceae</taxon>
        <taxon>Pyrenophora</taxon>
    </lineage>
</organism>
<dbReference type="EMBL" id="KE747844">
    <property type="protein sequence ID" value="RMZ74540.1"/>
    <property type="molecule type" value="Genomic_DNA"/>
</dbReference>
<sequence length="29" mass="3244">MRDRIISLERANEAAQGAGEDILAQREDD</sequence>